<dbReference type="EMBL" id="LLXJ01000768">
    <property type="protein sequence ID" value="PKC06344.1"/>
    <property type="molecule type" value="Genomic_DNA"/>
</dbReference>
<reference evidence="2 5" key="2">
    <citation type="submission" date="2017-09" db="EMBL/GenBank/DDBJ databases">
        <title>Extensive intraspecific genome diversity in a model arbuscular mycorrhizal fungus.</title>
        <authorList>
            <person name="Chen E.C."/>
            <person name="Morin E."/>
            <person name="Beaudet D."/>
            <person name="Noel J."/>
            <person name="Ndikumana S."/>
            <person name="Charron P."/>
            <person name="St-Onge C."/>
            <person name="Giorgi J."/>
            <person name="Grigoriev I.V."/>
            <person name="Roux C."/>
            <person name="Martin F.M."/>
            <person name="Corradi N."/>
        </authorList>
    </citation>
    <scope>NUCLEOTIDE SEQUENCE [LARGE SCALE GENOMIC DNA]</scope>
    <source>
        <strain evidence="2 5">A5</strain>
    </source>
</reference>
<dbReference type="AlphaFoldDB" id="A0A2N0PHN8"/>
<protein>
    <submittedName>
        <fullName evidence="2">Uncharacterized protein</fullName>
    </submittedName>
</protein>
<evidence type="ECO:0000313" key="3">
    <source>
        <dbReference type="EMBL" id="PKC62956.1"/>
    </source>
</evidence>
<dbReference type="Proteomes" id="UP000232688">
    <property type="component" value="Unassembled WGS sequence"/>
</dbReference>
<evidence type="ECO:0000313" key="5">
    <source>
        <dbReference type="Proteomes" id="UP000232722"/>
    </source>
</evidence>
<feature type="region of interest" description="Disordered" evidence="1">
    <location>
        <begin position="49"/>
        <end position="118"/>
    </location>
</feature>
<gene>
    <name evidence="3" type="ORF">RhiirA1_464417</name>
    <name evidence="2" type="ORF">RhiirA5_419680</name>
</gene>
<reference evidence="2 5" key="1">
    <citation type="submission" date="2016-04" db="EMBL/GenBank/DDBJ databases">
        <title>Genome analyses suggest a sexual origin of heterokaryosis in a supposedly ancient asexual fungus.</title>
        <authorList>
            <person name="Ropars J."/>
            <person name="Sedzielewska K."/>
            <person name="Noel J."/>
            <person name="Charron P."/>
            <person name="Farinelli L."/>
            <person name="Marton T."/>
            <person name="Kruger M."/>
            <person name="Pelin A."/>
            <person name="Brachmann A."/>
            <person name="Corradi N."/>
        </authorList>
    </citation>
    <scope>NUCLEOTIDE SEQUENCE [LARGE SCALE GENOMIC DNA]</scope>
    <source>
        <strain evidence="2 5">A5</strain>
    </source>
</reference>
<feature type="compositionally biased region" description="Low complexity" evidence="1">
    <location>
        <begin position="66"/>
        <end position="89"/>
    </location>
</feature>
<dbReference type="EMBL" id="LLXH01000790">
    <property type="protein sequence ID" value="PKC62956.1"/>
    <property type="molecule type" value="Genomic_DNA"/>
</dbReference>
<feature type="compositionally biased region" description="Polar residues" evidence="1">
    <location>
        <begin position="49"/>
        <end position="65"/>
    </location>
</feature>
<reference evidence="3 4" key="3">
    <citation type="submission" date="2017-10" db="EMBL/GenBank/DDBJ databases">
        <title>Extensive intraspecific genome diversity in a model arbuscular mycorrhizal fungus.</title>
        <authorList>
            <person name="Chen E.C.H."/>
            <person name="Morin E."/>
            <person name="Baudet D."/>
            <person name="Noel J."/>
            <person name="Ndikumana S."/>
            <person name="Charron P."/>
            <person name="St-Onge C."/>
            <person name="Giorgi J."/>
            <person name="Grigoriev I.V."/>
            <person name="Roux C."/>
            <person name="Martin F.M."/>
            <person name="Corradi N."/>
        </authorList>
    </citation>
    <scope>NUCLEOTIDE SEQUENCE [LARGE SCALE GENOMIC DNA]</scope>
    <source>
        <strain evidence="3 4">A1</strain>
    </source>
</reference>
<reference evidence="3 4" key="4">
    <citation type="submission" date="2017-10" db="EMBL/GenBank/DDBJ databases">
        <title>Genome analyses suggest a sexual origin of heterokaryosis in a supposedly ancient asexual fungus.</title>
        <authorList>
            <person name="Corradi N."/>
            <person name="Sedzielewska K."/>
            <person name="Noel J."/>
            <person name="Charron P."/>
            <person name="Farinelli L."/>
            <person name="Marton T."/>
            <person name="Kruger M."/>
            <person name="Pelin A."/>
            <person name="Brachmann A."/>
            <person name="Corradi N."/>
        </authorList>
    </citation>
    <scope>NUCLEOTIDE SEQUENCE [LARGE SCALE GENOMIC DNA]</scope>
    <source>
        <strain evidence="3 4">A1</strain>
    </source>
</reference>
<proteinExistence type="predicted"/>
<evidence type="ECO:0000256" key="1">
    <source>
        <dbReference type="SAM" id="MobiDB-lite"/>
    </source>
</evidence>
<dbReference type="VEuPathDB" id="FungiDB:RhiirA1_464417"/>
<evidence type="ECO:0000313" key="2">
    <source>
        <dbReference type="EMBL" id="PKC06344.1"/>
    </source>
</evidence>
<name>A0A2N0PHN8_9GLOM</name>
<accession>A0A2N0PHN8</accession>
<feature type="compositionally biased region" description="Basic residues" evidence="1">
    <location>
        <begin position="101"/>
        <end position="116"/>
    </location>
</feature>
<sequence length="131" mass="15113">MRNSKLRLENSRFYDVNSLMDQPLPTHFISSVKGLKSFKIIQTAQGESELSWNQYEPPTQQTRSHSNNTNKNQQTSGSQSTNKNQQNSKNSKKKLQEKSSKKPKKQKKDKSHKASRSKVLVEIIDILRKLI</sequence>
<organism evidence="2 5">
    <name type="scientific">Rhizophagus irregularis</name>
    <dbReference type="NCBI Taxonomy" id="588596"/>
    <lineage>
        <taxon>Eukaryota</taxon>
        <taxon>Fungi</taxon>
        <taxon>Fungi incertae sedis</taxon>
        <taxon>Mucoromycota</taxon>
        <taxon>Glomeromycotina</taxon>
        <taxon>Glomeromycetes</taxon>
        <taxon>Glomerales</taxon>
        <taxon>Glomeraceae</taxon>
        <taxon>Rhizophagus</taxon>
    </lineage>
</organism>
<evidence type="ECO:0000313" key="4">
    <source>
        <dbReference type="Proteomes" id="UP000232688"/>
    </source>
</evidence>
<dbReference type="Proteomes" id="UP000232722">
    <property type="component" value="Unassembled WGS sequence"/>
</dbReference>
<comment type="caution">
    <text evidence="2">The sequence shown here is derived from an EMBL/GenBank/DDBJ whole genome shotgun (WGS) entry which is preliminary data.</text>
</comment>